<reference evidence="2" key="1">
    <citation type="journal article" date="2023" name="Nat. Plants">
        <title>Single-cell RNA sequencing provides a high-resolution roadmap for understanding the multicellular compartmentation of specialized metabolism.</title>
        <authorList>
            <person name="Sun S."/>
            <person name="Shen X."/>
            <person name="Li Y."/>
            <person name="Li Y."/>
            <person name="Wang S."/>
            <person name="Li R."/>
            <person name="Zhang H."/>
            <person name="Shen G."/>
            <person name="Guo B."/>
            <person name="Wei J."/>
            <person name="Xu J."/>
            <person name="St-Pierre B."/>
            <person name="Chen S."/>
            <person name="Sun C."/>
        </authorList>
    </citation>
    <scope>NUCLEOTIDE SEQUENCE [LARGE SCALE GENOMIC DNA]</scope>
</reference>
<sequence length="134" mass="14912">MHSSSSSSVVKVVLQSIDGKIFKVDKAVAKKSVTIEHWTENRLTSLGLFVSLMFLATYLQRSLSNANYLDINGILSLACEDILDMIKRKDPSTSVGISTSCRIFPQKGRKICEWRICGLLTKSLLFVDILCLLV</sequence>
<gene>
    <name evidence="1" type="ORF">M9H77_22884</name>
</gene>
<protein>
    <submittedName>
        <fullName evidence="1">Uncharacterized protein</fullName>
    </submittedName>
</protein>
<proteinExistence type="predicted"/>
<comment type="caution">
    <text evidence="1">The sequence shown here is derived from an EMBL/GenBank/DDBJ whole genome shotgun (WGS) entry which is preliminary data.</text>
</comment>
<evidence type="ECO:0000313" key="2">
    <source>
        <dbReference type="Proteomes" id="UP001060085"/>
    </source>
</evidence>
<accession>A0ACC0ASG5</accession>
<dbReference type="EMBL" id="CM044705">
    <property type="protein sequence ID" value="KAI5663561.1"/>
    <property type="molecule type" value="Genomic_DNA"/>
</dbReference>
<organism evidence="1 2">
    <name type="scientific">Catharanthus roseus</name>
    <name type="common">Madagascar periwinkle</name>
    <name type="synonym">Vinca rosea</name>
    <dbReference type="NCBI Taxonomy" id="4058"/>
    <lineage>
        <taxon>Eukaryota</taxon>
        <taxon>Viridiplantae</taxon>
        <taxon>Streptophyta</taxon>
        <taxon>Embryophyta</taxon>
        <taxon>Tracheophyta</taxon>
        <taxon>Spermatophyta</taxon>
        <taxon>Magnoliopsida</taxon>
        <taxon>eudicotyledons</taxon>
        <taxon>Gunneridae</taxon>
        <taxon>Pentapetalae</taxon>
        <taxon>asterids</taxon>
        <taxon>lamiids</taxon>
        <taxon>Gentianales</taxon>
        <taxon>Apocynaceae</taxon>
        <taxon>Rauvolfioideae</taxon>
        <taxon>Vinceae</taxon>
        <taxon>Catharanthinae</taxon>
        <taxon>Catharanthus</taxon>
    </lineage>
</organism>
<evidence type="ECO:0000313" key="1">
    <source>
        <dbReference type="EMBL" id="KAI5663561.1"/>
    </source>
</evidence>
<name>A0ACC0ASG5_CATRO</name>
<dbReference type="Proteomes" id="UP001060085">
    <property type="component" value="Linkage Group LG05"/>
</dbReference>
<keyword evidence="2" id="KW-1185">Reference proteome</keyword>